<accession>A0A8K0X1M9</accession>
<dbReference type="AlphaFoldDB" id="A0A8K0X1M9"/>
<reference evidence="2" key="1">
    <citation type="journal article" date="2021" name="Nat. Commun.">
        <title>Genetic determinants of endophytism in the Arabidopsis root mycobiome.</title>
        <authorList>
            <person name="Mesny F."/>
            <person name="Miyauchi S."/>
            <person name="Thiergart T."/>
            <person name="Pickel B."/>
            <person name="Atanasova L."/>
            <person name="Karlsson M."/>
            <person name="Huettel B."/>
            <person name="Barry K.W."/>
            <person name="Haridas S."/>
            <person name="Chen C."/>
            <person name="Bauer D."/>
            <person name="Andreopoulos W."/>
            <person name="Pangilinan J."/>
            <person name="LaButti K."/>
            <person name="Riley R."/>
            <person name="Lipzen A."/>
            <person name="Clum A."/>
            <person name="Drula E."/>
            <person name="Henrissat B."/>
            <person name="Kohler A."/>
            <person name="Grigoriev I.V."/>
            <person name="Martin F.M."/>
            <person name="Hacquard S."/>
        </authorList>
    </citation>
    <scope>NUCLEOTIDE SEQUENCE</scope>
    <source>
        <strain evidence="2">MPI-CAGE-AT-0016</strain>
    </source>
</reference>
<gene>
    <name evidence="2" type="ORF">B0T11DRAFT_103328</name>
</gene>
<protein>
    <submittedName>
        <fullName evidence="2">Uncharacterized protein</fullName>
    </submittedName>
</protein>
<feature type="region of interest" description="Disordered" evidence="1">
    <location>
        <begin position="56"/>
        <end position="82"/>
    </location>
</feature>
<evidence type="ECO:0000313" key="3">
    <source>
        <dbReference type="Proteomes" id="UP000813385"/>
    </source>
</evidence>
<evidence type="ECO:0000256" key="1">
    <source>
        <dbReference type="SAM" id="MobiDB-lite"/>
    </source>
</evidence>
<name>A0A8K0X1M9_9PEZI</name>
<feature type="compositionally biased region" description="Polar residues" evidence="1">
    <location>
        <begin position="69"/>
        <end position="82"/>
    </location>
</feature>
<keyword evidence="3" id="KW-1185">Reference proteome</keyword>
<dbReference type="EMBL" id="JAGPXD010000004">
    <property type="protein sequence ID" value="KAH7358401.1"/>
    <property type="molecule type" value="Genomic_DNA"/>
</dbReference>
<organism evidence="2 3">
    <name type="scientific">Plectosphaerella cucumerina</name>
    <dbReference type="NCBI Taxonomy" id="40658"/>
    <lineage>
        <taxon>Eukaryota</taxon>
        <taxon>Fungi</taxon>
        <taxon>Dikarya</taxon>
        <taxon>Ascomycota</taxon>
        <taxon>Pezizomycotina</taxon>
        <taxon>Sordariomycetes</taxon>
        <taxon>Hypocreomycetidae</taxon>
        <taxon>Glomerellales</taxon>
        <taxon>Plectosphaerellaceae</taxon>
        <taxon>Plectosphaerella</taxon>
    </lineage>
</organism>
<proteinExistence type="predicted"/>
<comment type="caution">
    <text evidence="2">The sequence shown here is derived from an EMBL/GenBank/DDBJ whole genome shotgun (WGS) entry which is preliminary data.</text>
</comment>
<dbReference type="Proteomes" id="UP000813385">
    <property type="component" value="Unassembled WGS sequence"/>
</dbReference>
<sequence length="206" mass="22363">MFSARATPESTSFFNGRRRHWPPSAEIPRCQTTSGRISNSHQLTCLRPGITPGPNPLGYHSLVEEEPSRASTSGANATISPQRFHSPVDQRRIGRCRASAHHSSAFEGPHLPPSLLSPCPASAGTVSAIARRRSLPPLPRHWRRRGVRSLRANHSKLLLGRLGFFSGTHDMTSFLTTASVDPVGALAGLLRWGPVAGLSWTRGRGE</sequence>
<evidence type="ECO:0000313" key="2">
    <source>
        <dbReference type="EMBL" id="KAH7358401.1"/>
    </source>
</evidence>
<feature type="region of interest" description="Disordered" evidence="1">
    <location>
        <begin position="1"/>
        <end position="32"/>
    </location>
</feature>